<protein>
    <submittedName>
        <fullName evidence="2">Uncharacterized protein</fullName>
    </submittedName>
</protein>
<evidence type="ECO:0000256" key="1">
    <source>
        <dbReference type="SAM" id="MobiDB-lite"/>
    </source>
</evidence>
<reference evidence="2" key="1">
    <citation type="submission" date="2021-02" db="EMBL/GenBank/DDBJ databases">
        <authorList>
            <person name="Nowell W R."/>
        </authorList>
    </citation>
    <scope>NUCLEOTIDE SEQUENCE</scope>
</reference>
<organism evidence="2 3">
    <name type="scientific">Rotaria magnacalcarata</name>
    <dbReference type="NCBI Taxonomy" id="392030"/>
    <lineage>
        <taxon>Eukaryota</taxon>
        <taxon>Metazoa</taxon>
        <taxon>Spiralia</taxon>
        <taxon>Gnathifera</taxon>
        <taxon>Rotifera</taxon>
        <taxon>Eurotatoria</taxon>
        <taxon>Bdelloidea</taxon>
        <taxon>Philodinida</taxon>
        <taxon>Philodinidae</taxon>
        <taxon>Rotaria</taxon>
    </lineage>
</organism>
<dbReference type="EMBL" id="CAJOBG010060890">
    <property type="protein sequence ID" value="CAF4549386.1"/>
    <property type="molecule type" value="Genomic_DNA"/>
</dbReference>
<dbReference type="AlphaFoldDB" id="A0A820YQH1"/>
<sequence>MVAASQPREQLNPSYYQQPYRTYSEKFNYPFNRPVENHQQQTRNTANDGTVSDANKIPSTPLIVRLEINNKFIDSMIDTGSAKSIIHINTLYKLIHRPYINYQNRLHSTANNGELRTIG</sequence>
<gene>
    <name evidence="2" type="ORF">OVN521_LOCUS43139</name>
</gene>
<name>A0A820YQH1_9BILA</name>
<feature type="non-terminal residue" evidence="2">
    <location>
        <position position="1"/>
    </location>
</feature>
<feature type="compositionally biased region" description="Polar residues" evidence="1">
    <location>
        <begin position="37"/>
        <end position="53"/>
    </location>
</feature>
<comment type="caution">
    <text evidence="2">The sequence shown here is derived from an EMBL/GenBank/DDBJ whole genome shotgun (WGS) entry which is preliminary data.</text>
</comment>
<proteinExistence type="predicted"/>
<dbReference type="Proteomes" id="UP000663866">
    <property type="component" value="Unassembled WGS sequence"/>
</dbReference>
<evidence type="ECO:0000313" key="2">
    <source>
        <dbReference type="EMBL" id="CAF4549386.1"/>
    </source>
</evidence>
<accession>A0A820YQH1</accession>
<keyword evidence="3" id="KW-1185">Reference proteome</keyword>
<evidence type="ECO:0000313" key="3">
    <source>
        <dbReference type="Proteomes" id="UP000663866"/>
    </source>
</evidence>
<feature type="region of interest" description="Disordered" evidence="1">
    <location>
        <begin position="35"/>
        <end position="54"/>
    </location>
</feature>